<dbReference type="EMBL" id="PDET01000007">
    <property type="protein sequence ID" value="PRD15271.1"/>
    <property type="molecule type" value="Genomic_DNA"/>
</dbReference>
<dbReference type="PANTHER" id="PTHR30181">
    <property type="entry name" value="MANNITOL PERMEASE IIC COMPONENT"/>
    <property type="match status" value="1"/>
</dbReference>
<dbReference type="GO" id="GO:0009401">
    <property type="term" value="P:phosphoenolpyruvate-dependent sugar phosphotransferase system"/>
    <property type="evidence" value="ECO:0007669"/>
    <property type="project" value="UniProtKB-KW"/>
</dbReference>
<keyword evidence="2" id="KW-0597">Phosphoprotein</keyword>
<proteinExistence type="predicted"/>
<keyword evidence="6" id="KW-0418">Kinase</keyword>
<keyword evidence="1" id="KW-0813">Transport</keyword>
<dbReference type="InterPro" id="IPR002178">
    <property type="entry name" value="PTS_EIIA_type-2_dom"/>
</dbReference>
<dbReference type="InterPro" id="IPR050893">
    <property type="entry name" value="Sugar_PTS"/>
</dbReference>
<evidence type="ECO:0000256" key="6">
    <source>
        <dbReference type="ARBA" id="ARBA00022777"/>
    </source>
</evidence>
<evidence type="ECO:0000256" key="3">
    <source>
        <dbReference type="ARBA" id="ARBA00022597"/>
    </source>
</evidence>
<reference evidence="8 9" key="1">
    <citation type="submission" date="2017-10" db="EMBL/GenBank/DDBJ databases">
        <title>Draft genome of two endophytic bacteria isolated from 'guarana' Paullinia cupana (Mart.) Ducke.</title>
        <authorList>
            <person name="Siqueira K.A."/>
            <person name="Liotti R.G."/>
            <person name="Mendes T.A."/>
            <person name="Soares M.A."/>
        </authorList>
    </citation>
    <scope>NUCLEOTIDE SEQUENCE [LARGE SCALE GENOMIC DNA]</scope>
    <source>
        <strain evidence="8 9">342</strain>
    </source>
</reference>
<sequence length="142" mass="15687">MLKLSEEVIYLDCQAANKTEAIKIAADELEKAGYVKPGFFEAMLKREKDVSTWIGAGISFPHCAKEHIDLVKKTGFLIFQFPNGVSWGAGQVVFIMVAVAATKNEHVQVLADIADMLGDDANTLILASAKTKREFIDQFEQH</sequence>
<dbReference type="CDD" id="cd00211">
    <property type="entry name" value="PTS_IIA_fru"/>
    <property type="match status" value="1"/>
</dbReference>
<evidence type="ECO:0000256" key="2">
    <source>
        <dbReference type="ARBA" id="ARBA00022553"/>
    </source>
</evidence>
<dbReference type="OrthoDB" id="1640042at2"/>
<keyword evidence="3 8" id="KW-0762">Sugar transport</keyword>
<dbReference type="Proteomes" id="UP000239181">
    <property type="component" value="Unassembled WGS sequence"/>
</dbReference>
<dbReference type="PROSITE" id="PS51094">
    <property type="entry name" value="PTS_EIIA_TYPE_2"/>
    <property type="match status" value="1"/>
</dbReference>
<dbReference type="GO" id="GO:0090563">
    <property type="term" value="F:protein-phosphocysteine-sugar phosphotransferase activity"/>
    <property type="evidence" value="ECO:0007669"/>
    <property type="project" value="TreeGrafter"/>
</dbReference>
<evidence type="ECO:0000259" key="7">
    <source>
        <dbReference type="PROSITE" id="PS51094"/>
    </source>
</evidence>
<dbReference type="Gene3D" id="3.40.930.10">
    <property type="entry name" value="Mannitol-specific EII, Chain A"/>
    <property type="match status" value="1"/>
</dbReference>
<comment type="caution">
    <text evidence="8">The sequence shown here is derived from an EMBL/GenBank/DDBJ whole genome shotgun (WGS) entry which is preliminary data.</text>
</comment>
<evidence type="ECO:0000256" key="5">
    <source>
        <dbReference type="ARBA" id="ARBA00022683"/>
    </source>
</evidence>
<evidence type="ECO:0000313" key="9">
    <source>
        <dbReference type="Proteomes" id="UP000239181"/>
    </source>
</evidence>
<feature type="domain" description="PTS EIIA type-2" evidence="7">
    <location>
        <begin position="2"/>
        <end position="142"/>
    </location>
</feature>
<dbReference type="InterPro" id="IPR016152">
    <property type="entry name" value="PTrfase/Anion_transptr"/>
</dbReference>
<evidence type="ECO:0000313" key="8">
    <source>
        <dbReference type="EMBL" id="PRD15271.1"/>
    </source>
</evidence>
<protein>
    <submittedName>
        <fullName evidence="8">PTS sugar transporter subunit IIA</fullName>
    </submittedName>
</protein>
<organism evidence="8 9">
    <name type="scientific">Pantoea coffeiphila</name>
    <dbReference type="NCBI Taxonomy" id="1465635"/>
    <lineage>
        <taxon>Bacteria</taxon>
        <taxon>Pseudomonadati</taxon>
        <taxon>Pseudomonadota</taxon>
        <taxon>Gammaproteobacteria</taxon>
        <taxon>Enterobacterales</taxon>
        <taxon>Erwiniaceae</taxon>
        <taxon>Pantoea</taxon>
    </lineage>
</organism>
<dbReference type="RefSeq" id="WP_105593049.1">
    <property type="nucleotide sequence ID" value="NZ_PDET01000007.1"/>
</dbReference>
<dbReference type="SUPFAM" id="SSF55804">
    <property type="entry name" value="Phoshotransferase/anion transport protein"/>
    <property type="match status" value="1"/>
</dbReference>
<dbReference type="PANTHER" id="PTHR30181:SF2">
    <property type="entry name" value="PTS SYSTEM MANNITOL-SPECIFIC EIICBA COMPONENT"/>
    <property type="match status" value="1"/>
</dbReference>
<dbReference type="GO" id="GO:0005886">
    <property type="term" value="C:plasma membrane"/>
    <property type="evidence" value="ECO:0007669"/>
    <property type="project" value="TreeGrafter"/>
</dbReference>
<evidence type="ECO:0000256" key="1">
    <source>
        <dbReference type="ARBA" id="ARBA00022448"/>
    </source>
</evidence>
<keyword evidence="4" id="KW-0808">Transferase</keyword>
<name>A0A2S9IBU1_9GAMM</name>
<dbReference type="AlphaFoldDB" id="A0A2S9IBU1"/>
<keyword evidence="5" id="KW-0598">Phosphotransferase system</keyword>
<dbReference type="Pfam" id="PF00359">
    <property type="entry name" value="PTS_EIIA_2"/>
    <property type="match status" value="1"/>
</dbReference>
<evidence type="ECO:0000256" key="4">
    <source>
        <dbReference type="ARBA" id="ARBA00022679"/>
    </source>
</evidence>
<dbReference type="GO" id="GO:0016301">
    <property type="term" value="F:kinase activity"/>
    <property type="evidence" value="ECO:0007669"/>
    <property type="project" value="UniProtKB-KW"/>
</dbReference>
<keyword evidence="9" id="KW-1185">Reference proteome</keyword>
<accession>A0A2S9IBU1</accession>
<gene>
    <name evidence="8" type="ORF">CQW29_12475</name>
</gene>